<keyword evidence="2" id="KW-1185">Reference proteome</keyword>
<name>A0A0N5BYU9_STREA</name>
<dbReference type="AlphaFoldDB" id="A0A0N5BYU9"/>
<accession>A0A0N5BYU9</accession>
<dbReference type="Gene3D" id="2.40.70.10">
    <property type="entry name" value="Acid Proteases"/>
    <property type="match status" value="1"/>
</dbReference>
<reference evidence="3" key="1">
    <citation type="submission" date="2017-02" db="UniProtKB">
        <authorList>
            <consortium name="WormBaseParasite"/>
        </authorList>
    </citation>
    <scope>IDENTIFICATION</scope>
</reference>
<dbReference type="InterPro" id="IPR021109">
    <property type="entry name" value="Peptidase_aspartic_dom_sf"/>
</dbReference>
<feature type="coiled-coil region" evidence="1">
    <location>
        <begin position="109"/>
        <end position="136"/>
    </location>
</feature>
<evidence type="ECO:0000256" key="1">
    <source>
        <dbReference type="SAM" id="Coils"/>
    </source>
</evidence>
<protein>
    <submittedName>
        <fullName evidence="3">Asp_protease domain-containing protein</fullName>
    </submittedName>
</protein>
<dbReference type="Proteomes" id="UP000046392">
    <property type="component" value="Unplaced"/>
</dbReference>
<dbReference type="WBParaSite" id="SPAL_0001094700.1">
    <property type="protein sequence ID" value="SPAL_0001094700.1"/>
    <property type="gene ID" value="SPAL_0001094700"/>
</dbReference>
<evidence type="ECO:0000313" key="2">
    <source>
        <dbReference type="Proteomes" id="UP000046392"/>
    </source>
</evidence>
<organism evidence="2 3">
    <name type="scientific">Strongyloides papillosus</name>
    <name type="common">Intestinal threadworm</name>
    <dbReference type="NCBI Taxonomy" id="174720"/>
    <lineage>
        <taxon>Eukaryota</taxon>
        <taxon>Metazoa</taxon>
        <taxon>Ecdysozoa</taxon>
        <taxon>Nematoda</taxon>
        <taxon>Chromadorea</taxon>
        <taxon>Rhabditida</taxon>
        <taxon>Tylenchina</taxon>
        <taxon>Panagrolaimomorpha</taxon>
        <taxon>Strongyloidoidea</taxon>
        <taxon>Strongyloididae</taxon>
        <taxon>Strongyloides</taxon>
    </lineage>
</organism>
<proteinExistence type="predicted"/>
<keyword evidence="1" id="KW-0175">Coiled coil</keyword>
<evidence type="ECO:0000313" key="3">
    <source>
        <dbReference type="WBParaSite" id="SPAL_0001094700.1"/>
    </source>
</evidence>
<sequence length="348" mass="40629">MLRLPFEIVEQLDKSNIGDYDVLMIFKLDFDDLEKCLIEFEKLCTSARLKLTDHDLEEEMFSQLLPHLKEQQHLLTVTGYSYYGNSKIEKVEHSKFGSKKINTLRLKETDELKEELEKLRIENNRLKENISTKEYLSFQRVCLKKQNCDEEVNVPTTVDTVTANKPCEILIKVKNQLGRVEYGLLDTRGDTCLMSISQAQSLGFKCRDQDNSIICVLANNQKFKALGYLHTQLFLPKNIKVNCRVVVVDDHCFNQKYKLILGTDLIYAVKTIINYKHREIIMLNRFIPFICSRMEENQKVKVLKFGNNLDDSKLKIKSVKICDQLKKIIKEQCRNIKKKEDDSSRTID</sequence>